<evidence type="ECO:0000313" key="10">
    <source>
        <dbReference type="Proteomes" id="UP000462363"/>
    </source>
</evidence>
<dbReference type="RefSeq" id="WP_025643296.1">
    <property type="nucleotide sequence ID" value="NZ_CAMAAA010000001.1"/>
</dbReference>
<dbReference type="PANTHER" id="PTHR43390:SF1">
    <property type="entry name" value="CHLOROPLAST PROCESSING PEPTIDASE"/>
    <property type="match status" value="1"/>
</dbReference>
<dbReference type="GO" id="GO:0005886">
    <property type="term" value="C:plasma membrane"/>
    <property type="evidence" value="ECO:0007669"/>
    <property type="project" value="UniProtKB-SubCell"/>
</dbReference>
<dbReference type="GO" id="GO:0009003">
    <property type="term" value="F:signal peptidase activity"/>
    <property type="evidence" value="ECO:0007669"/>
    <property type="project" value="UniProtKB-EC"/>
</dbReference>
<evidence type="ECO:0000256" key="3">
    <source>
        <dbReference type="ARBA" id="ARBA00009370"/>
    </source>
</evidence>
<feature type="active site" evidence="6">
    <location>
        <position position="92"/>
    </location>
</feature>
<dbReference type="InterPro" id="IPR000223">
    <property type="entry name" value="Pept_S26A_signal_pept_1"/>
</dbReference>
<name>A0A844FC23_CLOSV</name>
<protein>
    <recommendedName>
        <fullName evidence="4 7">Signal peptidase I</fullName>
        <ecNumber evidence="4 7">3.4.21.89</ecNumber>
    </recommendedName>
</protein>
<evidence type="ECO:0000256" key="4">
    <source>
        <dbReference type="ARBA" id="ARBA00013208"/>
    </source>
</evidence>
<dbReference type="PRINTS" id="PR00727">
    <property type="entry name" value="LEADERPTASE"/>
</dbReference>
<evidence type="ECO:0000256" key="7">
    <source>
        <dbReference type="RuleBase" id="RU362042"/>
    </source>
</evidence>
<accession>A0A844FC23</accession>
<sequence length="189" mass="21713">MARRTREETKERSIFRELGGWLLYILIIIGLTYLIITFVGQRTRVSGSSMETTLSNGDNLIVDKLTYHFKEPKRYDIIVFPYKYEENTYYIKRIIGLPGETVQVIDGYTYINGEQLVGDIYGAEVMEAAGIAAEPITLGEDEYFVLGDNRNHSSDSRDPSVGILKRKDLMGRAWIRIYPFDKMGVIKHE</sequence>
<dbReference type="InterPro" id="IPR019758">
    <property type="entry name" value="Pept_S26A_signal_pept_1_CS"/>
</dbReference>
<comment type="caution">
    <text evidence="9">The sequence shown here is derived from an EMBL/GenBank/DDBJ whole genome shotgun (WGS) entry which is preliminary data.</text>
</comment>
<dbReference type="InterPro" id="IPR019533">
    <property type="entry name" value="Peptidase_S26"/>
</dbReference>
<keyword evidence="5 7" id="KW-0378">Hydrolase</keyword>
<keyword evidence="7" id="KW-1133">Transmembrane helix</keyword>
<dbReference type="PROSITE" id="PS00761">
    <property type="entry name" value="SPASE_I_3"/>
    <property type="match status" value="1"/>
</dbReference>
<feature type="transmembrane region" description="Helical" evidence="7">
    <location>
        <begin position="21"/>
        <end position="40"/>
    </location>
</feature>
<dbReference type="InterPro" id="IPR019757">
    <property type="entry name" value="Pept_S26A_signal_pept_1_Lys-AS"/>
</dbReference>
<evidence type="ECO:0000256" key="1">
    <source>
        <dbReference type="ARBA" id="ARBA00000677"/>
    </source>
</evidence>
<organism evidence="9 10">
    <name type="scientific">Clostridium scindens (strain JCM 10418 / VPI 12708)</name>
    <dbReference type="NCBI Taxonomy" id="29347"/>
    <lineage>
        <taxon>Bacteria</taxon>
        <taxon>Bacillati</taxon>
        <taxon>Bacillota</taxon>
        <taxon>Clostridia</taxon>
        <taxon>Lachnospirales</taxon>
        <taxon>Lachnospiraceae</taxon>
    </lineage>
</organism>
<dbReference type="Gene3D" id="2.10.109.10">
    <property type="entry name" value="Umud Fragment, subunit A"/>
    <property type="match status" value="1"/>
</dbReference>
<evidence type="ECO:0000256" key="5">
    <source>
        <dbReference type="ARBA" id="ARBA00022801"/>
    </source>
</evidence>
<dbReference type="CDD" id="cd06530">
    <property type="entry name" value="S26_SPase_I"/>
    <property type="match status" value="1"/>
</dbReference>
<dbReference type="NCBIfam" id="TIGR02227">
    <property type="entry name" value="sigpep_I_bact"/>
    <property type="match status" value="1"/>
</dbReference>
<dbReference type="EMBL" id="VUMB01000014">
    <property type="protein sequence ID" value="MSS40379.1"/>
    <property type="molecule type" value="Genomic_DNA"/>
</dbReference>
<dbReference type="EC" id="3.4.21.89" evidence="4 7"/>
<gene>
    <name evidence="9" type="primary">lepB</name>
    <name evidence="9" type="ORF">FYJ37_08445</name>
</gene>
<dbReference type="Proteomes" id="UP000462363">
    <property type="component" value="Unassembled WGS sequence"/>
</dbReference>
<dbReference type="AlphaFoldDB" id="A0A844FC23"/>
<comment type="catalytic activity">
    <reaction evidence="1 7">
        <text>Cleavage of hydrophobic, N-terminal signal or leader sequences from secreted and periplasmic proteins.</text>
        <dbReference type="EC" id="3.4.21.89"/>
    </reaction>
</comment>
<keyword evidence="7" id="KW-0645">Protease</keyword>
<dbReference type="PROSITE" id="PS00760">
    <property type="entry name" value="SPASE_I_2"/>
    <property type="match status" value="1"/>
</dbReference>
<dbReference type="InterPro" id="IPR036286">
    <property type="entry name" value="LexA/Signal_pep-like_sf"/>
</dbReference>
<dbReference type="GO" id="GO:0006465">
    <property type="term" value="P:signal peptide processing"/>
    <property type="evidence" value="ECO:0007669"/>
    <property type="project" value="InterPro"/>
</dbReference>
<dbReference type="GO" id="GO:0004252">
    <property type="term" value="F:serine-type endopeptidase activity"/>
    <property type="evidence" value="ECO:0007669"/>
    <property type="project" value="InterPro"/>
</dbReference>
<dbReference type="Pfam" id="PF10502">
    <property type="entry name" value="Peptidase_S26"/>
    <property type="match status" value="1"/>
</dbReference>
<feature type="domain" description="Peptidase S26" evidence="8">
    <location>
        <begin position="20"/>
        <end position="177"/>
    </location>
</feature>
<comment type="similarity">
    <text evidence="3 7">Belongs to the peptidase S26 family.</text>
</comment>
<keyword evidence="7" id="KW-0812">Transmembrane</keyword>
<comment type="subcellular location">
    <subcellularLocation>
        <location evidence="2">Cell membrane</location>
        <topology evidence="2">Single-pass type II membrane protein</topology>
    </subcellularLocation>
    <subcellularLocation>
        <location evidence="7">Membrane</location>
        <topology evidence="7">Single-pass type II membrane protein</topology>
    </subcellularLocation>
</comment>
<evidence type="ECO:0000256" key="2">
    <source>
        <dbReference type="ARBA" id="ARBA00004401"/>
    </source>
</evidence>
<evidence type="ECO:0000256" key="6">
    <source>
        <dbReference type="PIRSR" id="PIRSR600223-1"/>
    </source>
</evidence>
<evidence type="ECO:0000313" key="9">
    <source>
        <dbReference type="EMBL" id="MSS40379.1"/>
    </source>
</evidence>
<dbReference type="PANTHER" id="PTHR43390">
    <property type="entry name" value="SIGNAL PEPTIDASE I"/>
    <property type="match status" value="1"/>
</dbReference>
<feature type="active site" evidence="6">
    <location>
        <position position="49"/>
    </location>
</feature>
<evidence type="ECO:0000259" key="8">
    <source>
        <dbReference type="Pfam" id="PF10502"/>
    </source>
</evidence>
<proteinExistence type="inferred from homology"/>
<keyword evidence="7" id="KW-0472">Membrane</keyword>
<dbReference type="SUPFAM" id="SSF51306">
    <property type="entry name" value="LexA/Signal peptidase"/>
    <property type="match status" value="1"/>
</dbReference>
<reference evidence="9 10" key="1">
    <citation type="submission" date="2019-08" db="EMBL/GenBank/DDBJ databases">
        <title>In-depth cultivation of the pig gut microbiome towards novel bacterial diversity and tailored functional studies.</title>
        <authorList>
            <person name="Wylensek D."/>
            <person name="Hitch T.C.A."/>
            <person name="Clavel T."/>
        </authorList>
    </citation>
    <scope>NUCLEOTIDE SEQUENCE [LARGE SCALE GENOMIC DNA]</scope>
    <source>
        <strain evidence="9 10">BL-389-WT-3D</strain>
    </source>
</reference>